<dbReference type="AlphaFoldDB" id="A0AAD5UU99"/>
<dbReference type="EMBL" id="JANAWD010000549">
    <property type="protein sequence ID" value="KAJ3477962.1"/>
    <property type="molecule type" value="Genomic_DNA"/>
</dbReference>
<comment type="caution">
    <text evidence="2">The sequence shown here is derived from an EMBL/GenBank/DDBJ whole genome shotgun (WGS) entry which is preliminary data.</text>
</comment>
<dbReference type="Proteomes" id="UP001212997">
    <property type="component" value="Unassembled WGS sequence"/>
</dbReference>
<accession>A0AAD5UU99</accession>
<keyword evidence="1" id="KW-0812">Transmembrane</keyword>
<protein>
    <submittedName>
        <fullName evidence="2">Uncharacterized protein</fullName>
    </submittedName>
</protein>
<evidence type="ECO:0000313" key="2">
    <source>
        <dbReference type="EMBL" id="KAJ3477962.1"/>
    </source>
</evidence>
<reference evidence="2" key="1">
    <citation type="submission" date="2022-07" db="EMBL/GenBank/DDBJ databases">
        <title>Genome Sequence of Physisporinus lineatus.</title>
        <authorList>
            <person name="Buettner E."/>
        </authorList>
    </citation>
    <scope>NUCLEOTIDE SEQUENCE</scope>
    <source>
        <strain evidence="2">VT162</strain>
    </source>
</reference>
<proteinExistence type="predicted"/>
<keyword evidence="1" id="KW-0472">Membrane</keyword>
<name>A0AAD5UU99_9APHY</name>
<organism evidence="2 3">
    <name type="scientific">Meripilus lineatus</name>
    <dbReference type="NCBI Taxonomy" id="2056292"/>
    <lineage>
        <taxon>Eukaryota</taxon>
        <taxon>Fungi</taxon>
        <taxon>Dikarya</taxon>
        <taxon>Basidiomycota</taxon>
        <taxon>Agaricomycotina</taxon>
        <taxon>Agaricomycetes</taxon>
        <taxon>Polyporales</taxon>
        <taxon>Meripilaceae</taxon>
        <taxon>Meripilus</taxon>
    </lineage>
</organism>
<keyword evidence="3" id="KW-1185">Reference proteome</keyword>
<sequence length="124" mass="13803">MVATGLVLSGFGAWAAISSDTEISVDRGCVWRVSENAKFRAAVAWECVLAFEIMMFVLMVVKVLLERRRYPDLGMNTLQVVLKNVTAQGIPNILLCQHGIHDVVEADAEYPETYASCWTLRILV</sequence>
<feature type="transmembrane region" description="Helical" evidence="1">
    <location>
        <begin position="42"/>
        <end position="65"/>
    </location>
</feature>
<gene>
    <name evidence="2" type="ORF">NLI96_g10098</name>
</gene>
<keyword evidence="1" id="KW-1133">Transmembrane helix</keyword>
<evidence type="ECO:0000256" key="1">
    <source>
        <dbReference type="SAM" id="Phobius"/>
    </source>
</evidence>
<evidence type="ECO:0000313" key="3">
    <source>
        <dbReference type="Proteomes" id="UP001212997"/>
    </source>
</evidence>